<proteinExistence type="predicted"/>
<accession>A0A2R6WGA5</accession>
<evidence type="ECO:0000313" key="2">
    <source>
        <dbReference type="EMBL" id="PTQ32874.1"/>
    </source>
</evidence>
<reference evidence="3" key="1">
    <citation type="journal article" date="2017" name="Cell">
        <title>Insights into land plant evolution garnered from the Marchantia polymorpha genome.</title>
        <authorList>
            <person name="Bowman J.L."/>
            <person name="Kohchi T."/>
            <person name="Yamato K.T."/>
            <person name="Jenkins J."/>
            <person name="Shu S."/>
            <person name="Ishizaki K."/>
            <person name="Yamaoka S."/>
            <person name="Nishihama R."/>
            <person name="Nakamura Y."/>
            <person name="Berger F."/>
            <person name="Adam C."/>
            <person name="Aki S.S."/>
            <person name="Althoff F."/>
            <person name="Araki T."/>
            <person name="Arteaga-Vazquez M.A."/>
            <person name="Balasubrmanian S."/>
            <person name="Barry K."/>
            <person name="Bauer D."/>
            <person name="Boehm C.R."/>
            <person name="Briginshaw L."/>
            <person name="Caballero-Perez J."/>
            <person name="Catarino B."/>
            <person name="Chen F."/>
            <person name="Chiyoda S."/>
            <person name="Chovatia M."/>
            <person name="Davies K.M."/>
            <person name="Delmans M."/>
            <person name="Demura T."/>
            <person name="Dierschke T."/>
            <person name="Dolan L."/>
            <person name="Dorantes-Acosta A.E."/>
            <person name="Eklund D.M."/>
            <person name="Florent S.N."/>
            <person name="Flores-Sandoval E."/>
            <person name="Fujiyama A."/>
            <person name="Fukuzawa H."/>
            <person name="Galik B."/>
            <person name="Grimanelli D."/>
            <person name="Grimwood J."/>
            <person name="Grossniklaus U."/>
            <person name="Hamada T."/>
            <person name="Haseloff J."/>
            <person name="Hetherington A.J."/>
            <person name="Higo A."/>
            <person name="Hirakawa Y."/>
            <person name="Hundley H.N."/>
            <person name="Ikeda Y."/>
            <person name="Inoue K."/>
            <person name="Inoue S.I."/>
            <person name="Ishida S."/>
            <person name="Jia Q."/>
            <person name="Kakita M."/>
            <person name="Kanazawa T."/>
            <person name="Kawai Y."/>
            <person name="Kawashima T."/>
            <person name="Kennedy M."/>
            <person name="Kinose K."/>
            <person name="Kinoshita T."/>
            <person name="Kohara Y."/>
            <person name="Koide E."/>
            <person name="Komatsu K."/>
            <person name="Kopischke S."/>
            <person name="Kubo M."/>
            <person name="Kyozuka J."/>
            <person name="Lagercrantz U."/>
            <person name="Lin S.S."/>
            <person name="Lindquist E."/>
            <person name="Lipzen A.M."/>
            <person name="Lu C.W."/>
            <person name="De Luna E."/>
            <person name="Martienssen R.A."/>
            <person name="Minamino N."/>
            <person name="Mizutani M."/>
            <person name="Mizutani M."/>
            <person name="Mochizuki N."/>
            <person name="Monte I."/>
            <person name="Mosher R."/>
            <person name="Nagasaki H."/>
            <person name="Nakagami H."/>
            <person name="Naramoto S."/>
            <person name="Nishitani K."/>
            <person name="Ohtani M."/>
            <person name="Okamoto T."/>
            <person name="Okumura M."/>
            <person name="Phillips J."/>
            <person name="Pollak B."/>
            <person name="Reinders A."/>
            <person name="Rovekamp M."/>
            <person name="Sano R."/>
            <person name="Sawa S."/>
            <person name="Schmid M.W."/>
            <person name="Shirakawa M."/>
            <person name="Solano R."/>
            <person name="Spunde A."/>
            <person name="Suetsugu N."/>
            <person name="Sugano S."/>
            <person name="Sugiyama A."/>
            <person name="Sun R."/>
            <person name="Suzuki Y."/>
            <person name="Takenaka M."/>
            <person name="Takezawa D."/>
            <person name="Tomogane H."/>
            <person name="Tsuzuki M."/>
            <person name="Ueda T."/>
            <person name="Umeda M."/>
            <person name="Ward J.M."/>
            <person name="Watanabe Y."/>
            <person name="Yazaki K."/>
            <person name="Yokoyama R."/>
            <person name="Yoshitake Y."/>
            <person name="Yotsui I."/>
            <person name="Zachgo S."/>
            <person name="Schmutz J."/>
        </authorList>
    </citation>
    <scope>NUCLEOTIDE SEQUENCE [LARGE SCALE GENOMIC DNA]</scope>
    <source>
        <strain evidence="3">Tak-1</strain>
    </source>
</reference>
<keyword evidence="3" id="KW-1185">Reference proteome</keyword>
<dbReference type="Gramene" id="Mp2g17800.1">
    <property type="protein sequence ID" value="Mp2g17800.1.cds"/>
    <property type="gene ID" value="Mp2g17800"/>
</dbReference>
<dbReference type="EMBL" id="KZ772766">
    <property type="protein sequence ID" value="PTQ32874.1"/>
    <property type="molecule type" value="Genomic_DNA"/>
</dbReference>
<keyword evidence="1" id="KW-0732">Signal</keyword>
<sequence length="109" mass="12132">MKLSELGLPRPRQLIPVLSLCLFLPLYSSGPEHDEFDFEFLGEETGQAYLTFWTPTSSSSVSEIGSGVLVCGSIPQATFIPTRFSEITVKLRGSWMTRRSEFTSTSTTF</sequence>
<dbReference type="Proteomes" id="UP000244005">
    <property type="component" value="Unassembled WGS sequence"/>
</dbReference>
<name>A0A2R6WGA5_MARPO</name>
<evidence type="ECO:0000313" key="3">
    <source>
        <dbReference type="Proteomes" id="UP000244005"/>
    </source>
</evidence>
<feature type="signal peptide" evidence="1">
    <location>
        <begin position="1"/>
        <end position="29"/>
    </location>
</feature>
<dbReference type="OrthoDB" id="4781at2759"/>
<feature type="chain" id="PRO_5015305153" evidence="1">
    <location>
        <begin position="30"/>
        <end position="109"/>
    </location>
</feature>
<organism evidence="2 3">
    <name type="scientific">Marchantia polymorpha</name>
    <name type="common">Common liverwort</name>
    <name type="synonym">Marchantia aquatica</name>
    <dbReference type="NCBI Taxonomy" id="3197"/>
    <lineage>
        <taxon>Eukaryota</taxon>
        <taxon>Viridiplantae</taxon>
        <taxon>Streptophyta</taxon>
        <taxon>Embryophyta</taxon>
        <taxon>Marchantiophyta</taxon>
        <taxon>Marchantiopsida</taxon>
        <taxon>Marchantiidae</taxon>
        <taxon>Marchantiales</taxon>
        <taxon>Marchantiaceae</taxon>
        <taxon>Marchantia</taxon>
    </lineage>
</organism>
<dbReference type="AlphaFoldDB" id="A0A2R6WGA5"/>
<gene>
    <name evidence="2" type="ORF">MARPO_0094s0048</name>
</gene>
<protein>
    <submittedName>
        <fullName evidence="2">Uncharacterized protein</fullName>
    </submittedName>
</protein>
<evidence type="ECO:0000256" key="1">
    <source>
        <dbReference type="SAM" id="SignalP"/>
    </source>
</evidence>